<feature type="active site" evidence="13">
    <location>
        <position position="258"/>
    </location>
</feature>
<evidence type="ECO:0000256" key="6">
    <source>
        <dbReference type="ARBA" id="ARBA00022801"/>
    </source>
</evidence>
<dbReference type="Proteomes" id="UP001303115">
    <property type="component" value="Unassembled WGS sequence"/>
</dbReference>
<comment type="function">
    <text evidence="12">Pectinolytic enzyme involved in the degradation of xylogalacturonan (xga), a galacturonan backbone heavily substituted with xylose, and which is one important component of the hairy regions of pectin. Activity requires a galacturonic acid backbone substituted with xylose.</text>
</comment>
<evidence type="ECO:0000256" key="14">
    <source>
        <dbReference type="RuleBase" id="RU361169"/>
    </source>
</evidence>
<keyword evidence="4 15" id="KW-0732">Signal</keyword>
<keyword evidence="17" id="KW-1185">Reference proteome</keyword>
<evidence type="ECO:0000256" key="3">
    <source>
        <dbReference type="ARBA" id="ARBA00022525"/>
    </source>
</evidence>
<keyword evidence="8" id="KW-0119">Carbohydrate metabolism</keyword>
<dbReference type="GO" id="GO:0004650">
    <property type="term" value="F:polygalacturonase activity"/>
    <property type="evidence" value="ECO:0007669"/>
    <property type="project" value="InterPro"/>
</dbReference>
<reference evidence="17" key="1">
    <citation type="journal article" date="2023" name="Mol. Phylogenet. Evol.">
        <title>Genome-scale phylogeny and comparative genomics of the fungal order Sordariales.</title>
        <authorList>
            <person name="Hensen N."/>
            <person name="Bonometti L."/>
            <person name="Westerberg I."/>
            <person name="Brannstrom I.O."/>
            <person name="Guillou S."/>
            <person name="Cros-Aarteil S."/>
            <person name="Calhoun S."/>
            <person name="Haridas S."/>
            <person name="Kuo A."/>
            <person name="Mondo S."/>
            <person name="Pangilinan J."/>
            <person name="Riley R."/>
            <person name="LaButti K."/>
            <person name="Andreopoulos B."/>
            <person name="Lipzen A."/>
            <person name="Chen C."/>
            <person name="Yan M."/>
            <person name="Daum C."/>
            <person name="Ng V."/>
            <person name="Clum A."/>
            <person name="Steindorff A."/>
            <person name="Ohm R.A."/>
            <person name="Martin F."/>
            <person name="Silar P."/>
            <person name="Natvig D.O."/>
            <person name="Lalanne C."/>
            <person name="Gautier V."/>
            <person name="Ament-Velasquez S.L."/>
            <person name="Kruys A."/>
            <person name="Hutchinson M.I."/>
            <person name="Powell A.J."/>
            <person name="Barry K."/>
            <person name="Miller A.N."/>
            <person name="Grigoriev I.V."/>
            <person name="Debuchy R."/>
            <person name="Gladieux P."/>
            <person name="Hiltunen Thoren M."/>
            <person name="Johannesson H."/>
        </authorList>
    </citation>
    <scope>NUCLEOTIDE SEQUENCE [LARGE SCALE GENOMIC DNA]</scope>
    <source>
        <strain evidence="17">CBS 284.82</strain>
    </source>
</reference>
<dbReference type="SUPFAM" id="SSF51126">
    <property type="entry name" value="Pectin lyase-like"/>
    <property type="match status" value="1"/>
</dbReference>
<dbReference type="InterPro" id="IPR012334">
    <property type="entry name" value="Pectin_lyas_fold"/>
</dbReference>
<sequence>MVPSFLSLLSLALALLPSEVVGVSGPSLTDHPTPSRIRERAATCTPTSAGRASVDDTPTIVSSFKQCGKGGVIVFPKGVTYMLRTQLSFSGCAGCEVRFDGRLKASDDLSYWNNTRYMVEVRGVKGAKIHSPLGTGELDGNGQAAWDRFGAHGDLRRPTLFTVEGSTDIHVSDLRLKNAQNVFVDIGSKSSQVSFSNMKLTALSKTQYRPRNTDGFDIGDSEHTTLSDIYIQNEDDCVAFKPGCNYVTVQNITCQGSHGLSVGSLGKKPGATDTVQNVYVKNAIMRNATKAAGIKTYPGGANHGTAVVRNVTWDGVQVDNCDAAFELDTCYNEDAEYCRQNPTSAAITDIYVKNFSGTTSKRYAPTTGSVFCAGQGDDCQLKFEKWTVKSAGGDGKLLCHNIAADVLGVDCVEADPFA</sequence>
<comment type="caution">
    <text evidence="16">The sequence shown here is derived from an EMBL/GenBank/DDBJ whole genome shotgun (WGS) entry which is preliminary data.</text>
</comment>
<evidence type="ECO:0000256" key="13">
    <source>
        <dbReference type="PROSITE-ProRule" id="PRU10052"/>
    </source>
</evidence>
<evidence type="ECO:0000256" key="15">
    <source>
        <dbReference type="SAM" id="SignalP"/>
    </source>
</evidence>
<dbReference type="PROSITE" id="PS00502">
    <property type="entry name" value="POLYGALACTURONASE"/>
    <property type="match status" value="1"/>
</dbReference>
<evidence type="ECO:0000313" key="16">
    <source>
        <dbReference type="EMBL" id="KAK4043259.1"/>
    </source>
</evidence>
<protein>
    <submittedName>
        <fullName evidence="16">Endo-xylogalacturonan hydrolase A</fullName>
    </submittedName>
</protein>
<evidence type="ECO:0000313" key="17">
    <source>
        <dbReference type="Proteomes" id="UP001303115"/>
    </source>
</evidence>
<evidence type="ECO:0000256" key="8">
    <source>
        <dbReference type="ARBA" id="ARBA00023277"/>
    </source>
</evidence>
<evidence type="ECO:0000256" key="10">
    <source>
        <dbReference type="ARBA" id="ARBA00023316"/>
    </source>
</evidence>
<keyword evidence="7" id="KW-0325">Glycoprotein</keyword>
<comment type="similarity">
    <text evidence="2 14">Belongs to the glycosyl hydrolase 28 family.</text>
</comment>
<proteinExistence type="inferred from homology"/>
<keyword evidence="6 14" id="KW-0378">Hydrolase</keyword>
<evidence type="ECO:0000256" key="1">
    <source>
        <dbReference type="ARBA" id="ARBA00004613"/>
    </source>
</evidence>
<dbReference type="AlphaFoldDB" id="A0AAN6PQ71"/>
<dbReference type="EMBL" id="MU854329">
    <property type="protein sequence ID" value="KAK4043259.1"/>
    <property type="molecule type" value="Genomic_DNA"/>
</dbReference>
<comment type="subcellular location">
    <subcellularLocation>
        <location evidence="1">Secreted</location>
    </subcellularLocation>
</comment>
<dbReference type="PANTHER" id="PTHR31736:SF9">
    <property type="entry name" value="ENDO-XYLOGALACTURONAN HYDROLASE A-RELATED"/>
    <property type="match status" value="1"/>
</dbReference>
<evidence type="ECO:0000256" key="4">
    <source>
        <dbReference type="ARBA" id="ARBA00022729"/>
    </source>
</evidence>
<dbReference type="PANTHER" id="PTHR31736">
    <property type="match status" value="1"/>
</dbReference>
<keyword evidence="11" id="KW-0624">Polysaccharide degradation</keyword>
<dbReference type="InterPro" id="IPR011050">
    <property type="entry name" value="Pectin_lyase_fold/virulence"/>
</dbReference>
<keyword evidence="10" id="KW-0961">Cell wall biogenesis/degradation</keyword>
<accession>A0AAN6PQ71</accession>
<evidence type="ECO:0000256" key="7">
    <source>
        <dbReference type="ARBA" id="ARBA00023180"/>
    </source>
</evidence>
<gene>
    <name evidence="16" type="ORF">C8A01DRAFT_43747</name>
</gene>
<keyword evidence="5" id="KW-0677">Repeat</keyword>
<dbReference type="Pfam" id="PF00295">
    <property type="entry name" value="Glyco_hydro_28"/>
    <property type="match status" value="1"/>
</dbReference>
<name>A0AAN6PQ71_9PEZI</name>
<keyword evidence="3" id="KW-0964">Secreted</keyword>
<organism evidence="16 17">
    <name type="scientific">Parachaetomium inaequale</name>
    <dbReference type="NCBI Taxonomy" id="2588326"/>
    <lineage>
        <taxon>Eukaryota</taxon>
        <taxon>Fungi</taxon>
        <taxon>Dikarya</taxon>
        <taxon>Ascomycota</taxon>
        <taxon>Pezizomycotina</taxon>
        <taxon>Sordariomycetes</taxon>
        <taxon>Sordariomycetidae</taxon>
        <taxon>Sordariales</taxon>
        <taxon>Chaetomiaceae</taxon>
        <taxon>Parachaetomium</taxon>
    </lineage>
</organism>
<feature type="signal peptide" evidence="15">
    <location>
        <begin position="1"/>
        <end position="22"/>
    </location>
</feature>
<dbReference type="Gene3D" id="2.160.20.10">
    <property type="entry name" value="Single-stranded right-handed beta-helix, Pectin lyase-like"/>
    <property type="match status" value="1"/>
</dbReference>
<dbReference type="InterPro" id="IPR000743">
    <property type="entry name" value="Glyco_hydro_28"/>
</dbReference>
<evidence type="ECO:0000256" key="2">
    <source>
        <dbReference type="ARBA" id="ARBA00008834"/>
    </source>
</evidence>
<dbReference type="GO" id="GO:0005576">
    <property type="term" value="C:extracellular region"/>
    <property type="evidence" value="ECO:0007669"/>
    <property type="project" value="UniProtKB-SubCell"/>
</dbReference>
<feature type="chain" id="PRO_5042955390" evidence="15">
    <location>
        <begin position="23"/>
        <end position="418"/>
    </location>
</feature>
<evidence type="ECO:0000256" key="9">
    <source>
        <dbReference type="ARBA" id="ARBA00023295"/>
    </source>
</evidence>
<dbReference type="GO" id="GO:0000272">
    <property type="term" value="P:polysaccharide catabolic process"/>
    <property type="evidence" value="ECO:0007669"/>
    <property type="project" value="UniProtKB-KW"/>
</dbReference>
<evidence type="ECO:0000256" key="11">
    <source>
        <dbReference type="ARBA" id="ARBA00023326"/>
    </source>
</evidence>
<evidence type="ECO:0000256" key="12">
    <source>
        <dbReference type="ARBA" id="ARBA00037278"/>
    </source>
</evidence>
<evidence type="ECO:0000256" key="5">
    <source>
        <dbReference type="ARBA" id="ARBA00022737"/>
    </source>
</evidence>
<keyword evidence="9 14" id="KW-0326">Glycosidase</keyword>
<dbReference type="GO" id="GO:0071555">
    <property type="term" value="P:cell wall organization"/>
    <property type="evidence" value="ECO:0007669"/>
    <property type="project" value="UniProtKB-KW"/>
</dbReference>